<reference evidence="3 4" key="1">
    <citation type="journal article" date="2018" name="Mol. Plant">
        <title>The genome of Artemisia annua provides insight into the evolution of Asteraceae family and artemisinin biosynthesis.</title>
        <authorList>
            <person name="Shen Q."/>
            <person name="Zhang L."/>
            <person name="Liao Z."/>
            <person name="Wang S."/>
            <person name="Yan T."/>
            <person name="Shi P."/>
            <person name="Liu M."/>
            <person name="Fu X."/>
            <person name="Pan Q."/>
            <person name="Wang Y."/>
            <person name="Lv Z."/>
            <person name="Lu X."/>
            <person name="Zhang F."/>
            <person name="Jiang W."/>
            <person name="Ma Y."/>
            <person name="Chen M."/>
            <person name="Hao X."/>
            <person name="Li L."/>
            <person name="Tang Y."/>
            <person name="Lv G."/>
            <person name="Zhou Y."/>
            <person name="Sun X."/>
            <person name="Brodelius P.E."/>
            <person name="Rose J.K.C."/>
            <person name="Tang K."/>
        </authorList>
    </citation>
    <scope>NUCLEOTIDE SEQUENCE [LARGE SCALE GENOMIC DNA]</scope>
    <source>
        <strain evidence="4">cv. Huhao1</strain>
        <tissue evidence="3">Leaf</tissue>
    </source>
</reference>
<evidence type="ECO:0000256" key="2">
    <source>
        <dbReference type="SAM" id="Phobius"/>
    </source>
</evidence>
<proteinExistence type="predicted"/>
<keyword evidence="2" id="KW-0812">Transmembrane</keyword>
<evidence type="ECO:0000313" key="4">
    <source>
        <dbReference type="Proteomes" id="UP000245207"/>
    </source>
</evidence>
<dbReference type="Proteomes" id="UP000245207">
    <property type="component" value="Unassembled WGS sequence"/>
</dbReference>
<organism evidence="3 4">
    <name type="scientific">Artemisia annua</name>
    <name type="common">Sweet wormwood</name>
    <dbReference type="NCBI Taxonomy" id="35608"/>
    <lineage>
        <taxon>Eukaryota</taxon>
        <taxon>Viridiplantae</taxon>
        <taxon>Streptophyta</taxon>
        <taxon>Embryophyta</taxon>
        <taxon>Tracheophyta</taxon>
        <taxon>Spermatophyta</taxon>
        <taxon>Magnoliopsida</taxon>
        <taxon>eudicotyledons</taxon>
        <taxon>Gunneridae</taxon>
        <taxon>Pentapetalae</taxon>
        <taxon>asterids</taxon>
        <taxon>campanulids</taxon>
        <taxon>Asterales</taxon>
        <taxon>Asteraceae</taxon>
        <taxon>Asteroideae</taxon>
        <taxon>Anthemideae</taxon>
        <taxon>Artemisiinae</taxon>
        <taxon>Artemisia</taxon>
    </lineage>
</organism>
<keyword evidence="4" id="KW-1185">Reference proteome</keyword>
<accession>A0A2U1ME17</accession>
<dbReference type="OrthoDB" id="694709at2759"/>
<comment type="caution">
    <text evidence="3">The sequence shown here is derived from an EMBL/GenBank/DDBJ whole genome shotgun (WGS) entry which is preliminary data.</text>
</comment>
<gene>
    <name evidence="3" type="ORF">CTI12_AA391190</name>
</gene>
<name>A0A2U1ME17_ARTAN</name>
<dbReference type="EMBL" id="PKPP01005611">
    <property type="protein sequence ID" value="PWA59488.1"/>
    <property type="molecule type" value="Genomic_DNA"/>
</dbReference>
<keyword evidence="2" id="KW-1133">Transmembrane helix</keyword>
<sequence>MEETIGANKTHIGPGNGAKYRVGPQGWYTKIEKRPPYEDRKISLEEMVDKHIEESSRKNAKFQEWMNEMKVDTERNLRNLSAAIKNLKTLIGQLEKNIRIKTHRAELEECKVLSLNEENEETKRNAGNEGESDVPEKVYSTETGNCSKEITPEKDSQQFKINCIDPKSKLKGRDYSVDEWITKRFGSANIEKETRLKAFVEWMIDSYSDESVKSKEYDDPLERSFERFKLEIEREVLQLLDEYELKIGIKGYVLQDIWEKCKRTFKKGRKFWHEVELEEMEVHKCQLEGRRYDPPEIKVETFEVRTYTLDGVGSFISIDKPIDKLLPIGRRNGEKFKDLEFQKLLENKIVKNGRDLVARAFHALGLLTVVIGNVLVSVLLGDSERVKIKVNDNKVLDVDDVAKQLVIMRDVIDDAEGRVRLVESVKDMEMKVKRFSDGVDALNSGVNGLYRTMLKTRNGCLDAKC</sequence>
<dbReference type="AlphaFoldDB" id="A0A2U1ME17"/>
<evidence type="ECO:0000313" key="3">
    <source>
        <dbReference type="EMBL" id="PWA59488.1"/>
    </source>
</evidence>
<feature type="transmembrane region" description="Helical" evidence="2">
    <location>
        <begin position="360"/>
        <end position="380"/>
    </location>
</feature>
<protein>
    <submittedName>
        <fullName evidence="3">BYPASS-related protein</fullName>
    </submittedName>
</protein>
<keyword evidence="2" id="KW-0472">Membrane</keyword>
<evidence type="ECO:0000256" key="1">
    <source>
        <dbReference type="SAM" id="MobiDB-lite"/>
    </source>
</evidence>
<feature type="region of interest" description="Disordered" evidence="1">
    <location>
        <begin position="118"/>
        <end position="139"/>
    </location>
</feature>